<dbReference type="Gene3D" id="2.130.10.130">
    <property type="entry name" value="Integrin alpha, N-terminal"/>
    <property type="match status" value="2"/>
</dbReference>
<keyword evidence="4" id="KW-0677">Repeat</keyword>
<dbReference type="NCBIfam" id="TIGR01643">
    <property type="entry name" value="YD_repeat_2x"/>
    <property type="match status" value="2"/>
</dbReference>
<keyword evidence="3" id="KW-0732">Signal</keyword>
<protein>
    <submittedName>
        <fullName evidence="10">Uncharacterized protein</fullName>
    </submittedName>
</protein>
<dbReference type="Proteomes" id="UP000177480">
    <property type="component" value="Unassembled WGS sequence"/>
</dbReference>
<dbReference type="InterPro" id="IPR013783">
    <property type="entry name" value="Ig-like_fold"/>
</dbReference>
<evidence type="ECO:0000256" key="3">
    <source>
        <dbReference type="ARBA" id="ARBA00022729"/>
    </source>
</evidence>
<sequence>MAIKAYSLHHLLVAINACAFRKWGRYIAVFFFVAVTVLGIVTSAYAASSQQGGDFYQEDEKISNSRRISAGTGEFYGDFSYSYPIAIPAGRNGLQPTISLSYSSNSADQQSSFGYGWSVSVPYIERINREGVETLYSRTYFYSSLDGELASTTSTQYGAKVENGSFRKYEMSTSTSGWTVTDKNGTVYTFGAATSTRMDDPDNGYKVYRWYLDEVRDTNDNYISYSYFKDRGQVYIATSTYTGYNNTAGPFTVEFYHEPRNDIASSSEFGFWSVSAYRINEIQVAIDGSWVRTYALGYTTGDNDVRSMLDTITESGKDEAGVVVTLPAVNFNYQSNDNSWTRNTTWEASGVPQFNLTTDHGVTIADVNGDGLADMVEKRGTNPAKLYINKGDNTGWYNWSDSPQSTSSIPCISSIYAAGDVRDCGTRFIDVNGDGFADILYGQGSSTKAYINNGDYSGWTLNATWAPPKNFVNSSQADSGLRIGEVNGDGLPDLVYSATSSAVYINTGHGWSQDTGWTVPIAFIGSTTKDLAVRLLDINGDGLSDLIRASDDDAQANSVFLNTGRKSWEEDTKWVVPEAFEESTGEALGVRLVDVNGDNLVDFVRSDDQGSGGSTVQKVYLNRGDGTGWTQDTQWSIPIGFVDSNGVNQGTRIEDVNGDGIADLLRSNDFIRIHLTNGKKADLLTKITHSEGGHTVISYKPAQQYTSGGTLLNPHVPFVVYTVENIEEHDGLSATTSNMTYNYRGGDFYYGFARDRKFAGFGTTTVTDAAGNVTKTYFQQGNDTDSAKGEYSDDISKIGKPYRIEQYDGPSNLYAKTINKWENYDLGYKRDFVKLTRTTSFSYDGDLDHAEKAEEYTYSNSTGNLTEKVEYGKVSGNDDGTFTDTSTDKFTSSISYAASSTPYIMARPSVETVTDQSAVKVKETKFYYDDLANGSVDKGNETKRERWKTSSTYASTTRAYNTYGLVTEETDGLGHETTFTYDARNLYAATSTNPISQVTGYAYDYTNGKPKRITNPNGFIFETTFDGLDRTTEEKQPDLATPTTRVSKTTYIYTDAQPPSVQETHNLDGSTSFLVYKYFDGFGRIVQERKEAEDTNTYSVHDYTYNNRGLLNIESLPYFGSGPSKATATTSSALFITYAYDALQRPSTISNAVGVTSYAYDDWKTTVTDAESNTKRLTKDAYGRLEQVAEYTEGSATTTSYEYNYLGNLTKITDPAANVRNFTYDGLGRRLTAQDLHDTGDATYGTWTYTYDDVGNLSTQTDPDSKEVDFTYDDTNRVLTENYTGSAGTEIEYGYDGCPNGAGFLCSATSTDAVTNYRYNALGGIATSTVTINSIDYATGFNYDRQGNQAYILYPDSSKVAYTYNTAGLLEVVSRSEPADAGYTTVISDFDYAPTEQVTLMAYHNGAQTTRSYDRSELYRLRQLKTEFSGAGGAGLNEDIGYLVEVPEYDLRPQVRDAAPSSATTAPELFQEPIEEEPVIAPNETPTEEEDIIDIDPEDTTAPEEAPAEEPATDEEAEEPTSPEETVEDDIVDEEETVTEETPAEDVSVEHEKAPEIAMVPPITDGLPEIREKRTWNSKTFNTGSTSISEIHPKVIHYKDASGAWQDQNLHLRDTGTQFEMDKAPFSVTFPKTSTGDATFTANSHWDYKNKTDLNEPPLTKTTRAIDAVDVVGIQKEESLLNIGWISYVEYAGAFPDADLLYTTRDGVLPARQQLLRFDEPLTEDTTYCFEMSYDKDVKIKQNGNEWDKAHKLRTKDSLQVHVEDTRRGISTYPFFMWDSNEETEKKQSIDVEIEKHGNTYALCKTVPASFFTKDTVYPVYADDTDTFSPDANAESGSVDGFTDAADSTFSGAVNQAGDRAFDDMTTFQVHVGTFPPGWILSRGIVVFETDDVITSGAAVTYGDLQLTARLVGDPEGGHECVLDESSALVDGTDSGLVAGDYDAIQTTEIATRLPISGMSVGERNVDEQFVLNSAGLSWIKDAGDAEPTRMALRLDADFDVVAPTLNPETIIRCNFDTADAGGGNEPVLTVEWFTNRAPTFPTTLTTESQINPTDISDPTPEFSAIYNDPDSGDLAPYYRIQVSTSSIGAWAHAYWDSGTSTMATTTQGNRSPDISYAGSALASSTIYYWRIRFSDDDGREGAWSMATSTFKLAESVASTTTNGIQNFTYTYDAVGNITKIVDLSETDTQKTIAYTYDDLYRLLSASTTLATTTQSNYKQTYSYNSIGNITNKSDVGSYTYAETNYANPHAATDINGATQTYSRSGNLLSNGTWNYRYDYKGQLTKATTTAQTSQFGYDHTGTRVYLKEGVTATTTYANKLYSIQGATTTKHIFANGMLVATVEHTSGGGGGTPGDTGFKTTGTVEVNTGWGNMTTTRINTSNNSDAACSATCDNSDDAQLSDYSFGIPSGATIDGIEVVTEMAEGASADTILVDFSLSWNDGTSWTSVKTATVDGTTDTDYTVGGSSDTWGRSWTDTEFANGTFRLRLDKNPSVDNLFVDYLRVKVYYTTGGGGGSSTTTIAYIHQDHLGGTHAITDSNGELVQTADYYPYGSLRVNNQAANFNEKRKFTGYEHDDSTGLNYAGVRYQNPTDGRWISQDPASRGNPEKFLQNPQALNSYSYAENNPIIKRDPNGEFVPQAVALGALYGGVSNVALQAYSDYQKGTPFSLKTYASSFGKGATVGAAAVYGAIPATIASIGYSFASNYFGEGITADNAVSALAEGTVTGLTAGFVKGLPGVSGPQASRIFGGNYFTGAHGARYAWEAMFGLSTDVYFKNIQNVTQGFINSYQSQSQQSSGGFNAGNTGINQVSQAVINYANTPGADLSDPGFTSSLGAINEYNNNLGKQ</sequence>
<evidence type="ECO:0000313" key="11">
    <source>
        <dbReference type="Proteomes" id="UP000177480"/>
    </source>
</evidence>
<dbReference type="InterPro" id="IPR006530">
    <property type="entry name" value="YD"/>
</dbReference>
<comment type="subcellular location">
    <subcellularLocation>
        <location evidence="1">Secreted</location>
    </subcellularLocation>
</comment>
<feature type="compositionally biased region" description="Acidic residues" evidence="6">
    <location>
        <begin position="1486"/>
        <end position="1544"/>
    </location>
</feature>
<dbReference type="InterPro" id="IPR050708">
    <property type="entry name" value="T6SS_VgrG/RHS"/>
</dbReference>
<dbReference type="SUPFAM" id="SSF69318">
    <property type="entry name" value="Integrin alpha N-terminal domain"/>
    <property type="match status" value="1"/>
</dbReference>
<dbReference type="PANTHER" id="PTHR32305:SF15">
    <property type="entry name" value="PROTEIN RHSA-RELATED"/>
    <property type="match status" value="1"/>
</dbReference>
<dbReference type="Pfam" id="PF25023">
    <property type="entry name" value="TEN_YD-shell"/>
    <property type="match status" value="2"/>
</dbReference>
<dbReference type="Pfam" id="PF13517">
    <property type="entry name" value="FG-GAP_3"/>
    <property type="match status" value="2"/>
</dbReference>
<proteinExistence type="predicted"/>
<evidence type="ECO:0000256" key="6">
    <source>
        <dbReference type="SAM" id="MobiDB-lite"/>
    </source>
</evidence>
<dbReference type="Pfam" id="PF05593">
    <property type="entry name" value="RHS_repeat"/>
    <property type="match status" value="2"/>
</dbReference>
<feature type="domain" description="Insecticide toxin TcdB middle/N-terminal" evidence="8">
    <location>
        <begin position="651"/>
        <end position="776"/>
    </location>
</feature>
<keyword evidence="5" id="KW-0843">Virulence</keyword>
<dbReference type="InterPro" id="IPR028994">
    <property type="entry name" value="Integrin_alpha_N"/>
</dbReference>
<dbReference type="GO" id="GO:0005576">
    <property type="term" value="C:extracellular region"/>
    <property type="evidence" value="ECO:0007669"/>
    <property type="project" value="UniProtKB-SubCell"/>
</dbReference>
<accession>A0A1G2FYW5</accession>
<feature type="region of interest" description="Disordered" evidence="6">
    <location>
        <begin position="1457"/>
        <end position="1550"/>
    </location>
</feature>
<dbReference type="EMBL" id="MHNK01000019">
    <property type="protein sequence ID" value="OGZ43263.1"/>
    <property type="molecule type" value="Genomic_DNA"/>
</dbReference>
<dbReference type="InterPro" id="IPR022385">
    <property type="entry name" value="Rhs_assc_core"/>
</dbReference>
<name>A0A1G2FYW5_9BACT</name>
<dbReference type="Pfam" id="PF12256">
    <property type="entry name" value="TcdB_toxin_midN"/>
    <property type="match status" value="1"/>
</dbReference>
<evidence type="ECO:0000259" key="8">
    <source>
        <dbReference type="Pfam" id="PF12256"/>
    </source>
</evidence>
<dbReference type="PANTHER" id="PTHR32305">
    <property type="match status" value="1"/>
</dbReference>
<dbReference type="InterPro" id="IPR022045">
    <property type="entry name" value="TcdB_toxin_mid/N"/>
</dbReference>
<keyword evidence="7" id="KW-0472">Membrane</keyword>
<dbReference type="InterPro" id="IPR013517">
    <property type="entry name" value="FG-GAP"/>
</dbReference>
<keyword evidence="2" id="KW-0964">Secreted</keyword>
<evidence type="ECO:0000256" key="5">
    <source>
        <dbReference type="ARBA" id="ARBA00023026"/>
    </source>
</evidence>
<dbReference type="GO" id="GO:0005737">
    <property type="term" value="C:cytoplasm"/>
    <property type="evidence" value="ECO:0007669"/>
    <property type="project" value="InterPro"/>
</dbReference>
<dbReference type="InterPro" id="IPR031325">
    <property type="entry name" value="RHS_repeat"/>
</dbReference>
<dbReference type="InterPro" id="IPR003284">
    <property type="entry name" value="Sal_SpvB"/>
</dbReference>
<comment type="caution">
    <text evidence="10">The sequence shown here is derived from an EMBL/GenBank/DDBJ whole genome shotgun (WGS) entry which is preliminary data.</text>
</comment>
<feature type="domain" description="Teneurin-like YD-shell" evidence="9">
    <location>
        <begin position="2524"/>
        <end position="2628"/>
    </location>
</feature>
<dbReference type="NCBIfam" id="TIGR03696">
    <property type="entry name" value="Rhs_assc_core"/>
    <property type="match status" value="1"/>
</dbReference>
<feature type="transmembrane region" description="Helical" evidence="7">
    <location>
        <begin position="26"/>
        <end position="47"/>
    </location>
</feature>
<keyword evidence="7" id="KW-0812">Transmembrane</keyword>
<dbReference type="Pfam" id="PF25788">
    <property type="entry name" value="Ig_Rha78A_N"/>
    <property type="match status" value="1"/>
</dbReference>
<feature type="domain" description="Teneurin-like YD-shell" evidence="9">
    <location>
        <begin position="2166"/>
        <end position="2308"/>
    </location>
</feature>
<dbReference type="Gene3D" id="2.180.10.10">
    <property type="entry name" value="RHS repeat-associated core"/>
    <property type="match status" value="3"/>
</dbReference>
<reference evidence="10 11" key="1">
    <citation type="journal article" date="2016" name="Nat. Commun.">
        <title>Thousands of microbial genomes shed light on interconnected biogeochemical processes in an aquifer system.</title>
        <authorList>
            <person name="Anantharaman K."/>
            <person name="Brown C.T."/>
            <person name="Hug L.A."/>
            <person name="Sharon I."/>
            <person name="Castelle C.J."/>
            <person name="Probst A.J."/>
            <person name="Thomas B.C."/>
            <person name="Singh A."/>
            <person name="Wilkins M.J."/>
            <person name="Karaoz U."/>
            <person name="Brodie E.L."/>
            <person name="Williams K.H."/>
            <person name="Hubbard S.S."/>
            <person name="Banfield J.F."/>
        </authorList>
    </citation>
    <scope>NUCLEOTIDE SEQUENCE [LARGE SCALE GENOMIC DNA]</scope>
</reference>
<keyword evidence="7" id="KW-1133">Transmembrane helix</keyword>
<dbReference type="InterPro" id="IPR056823">
    <property type="entry name" value="TEN-like_YD-shell"/>
</dbReference>
<organism evidence="10 11">
    <name type="scientific">Candidatus Ryanbacteria bacterium RIFCSPHIGHO2_01_FULL_45_22</name>
    <dbReference type="NCBI Taxonomy" id="1802114"/>
    <lineage>
        <taxon>Bacteria</taxon>
        <taxon>Candidatus Ryaniibacteriota</taxon>
    </lineage>
</organism>
<evidence type="ECO:0000256" key="4">
    <source>
        <dbReference type="ARBA" id="ARBA00022737"/>
    </source>
</evidence>
<evidence type="ECO:0000256" key="7">
    <source>
        <dbReference type="SAM" id="Phobius"/>
    </source>
</evidence>
<dbReference type="Pfam" id="PF03534">
    <property type="entry name" value="SpvB"/>
    <property type="match status" value="1"/>
</dbReference>
<evidence type="ECO:0000259" key="9">
    <source>
        <dbReference type="Pfam" id="PF25023"/>
    </source>
</evidence>
<dbReference type="STRING" id="1802114.A2719_01055"/>
<evidence type="ECO:0000256" key="1">
    <source>
        <dbReference type="ARBA" id="ARBA00004613"/>
    </source>
</evidence>
<dbReference type="Gene3D" id="2.60.40.10">
    <property type="entry name" value="Immunoglobulins"/>
    <property type="match status" value="1"/>
</dbReference>
<evidence type="ECO:0000313" key="10">
    <source>
        <dbReference type="EMBL" id="OGZ43263.1"/>
    </source>
</evidence>
<gene>
    <name evidence="10" type="ORF">A2719_01055</name>
</gene>
<evidence type="ECO:0000256" key="2">
    <source>
        <dbReference type="ARBA" id="ARBA00022525"/>
    </source>
</evidence>